<reference evidence="1 2" key="1">
    <citation type="journal article" date="2019" name="Commun. Biol.">
        <title>The bagworm genome reveals a unique fibroin gene that provides high tensile strength.</title>
        <authorList>
            <person name="Kono N."/>
            <person name="Nakamura H."/>
            <person name="Ohtoshi R."/>
            <person name="Tomita M."/>
            <person name="Numata K."/>
            <person name="Arakawa K."/>
        </authorList>
    </citation>
    <scope>NUCLEOTIDE SEQUENCE [LARGE SCALE GENOMIC DNA]</scope>
</reference>
<protein>
    <submittedName>
        <fullName evidence="1">Uncharacterized protein</fullName>
    </submittedName>
</protein>
<dbReference type="Proteomes" id="UP000299102">
    <property type="component" value="Unassembled WGS sequence"/>
</dbReference>
<name>A0A4C1X4Y2_EUMVA</name>
<accession>A0A4C1X4Y2</accession>
<proteinExistence type="predicted"/>
<gene>
    <name evidence="1" type="ORF">EVAR_25861_1</name>
</gene>
<dbReference type="EMBL" id="BGZK01000744">
    <property type="protein sequence ID" value="GBP58788.1"/>
    <property type="molecule type" value="Genomic_DNA"/>
</dbReference>
<evidence type="ECO:0000313" key="1">
    <source>
        <dbReference type="EMBL" id="GBP58788.1"/>
    </source>
</evidence>
<sequence>MVFACYCSFVGFFRLHIFPDHALASAGSYVSDAAFLGDDPPIHLEPGRVALVQDVQPIRIEEVAEIDTARIIAFDTLPYAPHVDITPQDNFVSPEFRANVSHAIEIWTDERVFLEIHQHDANSAVYSLYYGSCDVFIVKGLILFDVHAAVQDYEGSFDDSSSLSRVFWTTLHPGYRLSSPMFPIFDS</sequence>
<dbReference type="AlphaFoldDB" id="A0A4C1X4Y2"/>
<organism evidence="1 2">
    <name type="scientific">Eumeta variegata</name>
    <name type="common">Bagworm moth</name>
    <name type="synonym">Eumeta japonica</name>
    <dbReference type="NCBI Taxonomy" id="151549"/>
    <lineage>
        <taxon>Eukaryota</taxon>
        <taxon>Metazoa</taxon>
        <taxon>Ecdysozoa</taxon>
        <taxon>Arthropoda</taxon>
        <taxon>Hexapoda</taxon>
        <taxon>Insecta</taxon>
        <taxon>Pterygota</taxon>
        <taxon>Neoptera</taxon>
        <taxon>Endopterygota</taxon>
        <taxon>Lepidoptera</taxon>
        <taxon>Glossata</taxon>
        <taxon>Ditrysia</taxon>
        <taxon>Tineoidea</taxon>
        <taxon>Psychidae</taxon>
        <taxon>Oiketicinae</taxon>
        <taxon>Eumeta</taxon>
    </lineage>
</organism>
<comment type="caution">
    <text evidence="1">The sequence shown here is derived from an EMBL/GenBank/DDBJ whole genome shotgun (WGS) entry which is preliminary data.</text>
</comment>
<keyword evidence="2" id="KW-1185">Reference proteome</keyword>
<evidence type="ECO:0000313" key="2">
    <source>
        <dbReference type="Proteomes" id="UP000299102"/>
    </source>
</evidence>